<dbReference type="OrthoDB" id="9773582at2"/>
<evidence type="ECO:0000256" key="2">
    <source>
        <dbReference type="ARBA" id="ARBA00022475"/>
    </source>
</evidence>
<keyword evidence="2" id="KW-1003">Cell membrane</keyword>
<evidence type="ECO:0000256" key="6">
    <source>
        <dbReference type="ARBA" id="ARBA00023136"/>
    </source>
</evidence>
<dbReference type="GO" id="GO:0005886">
    <property type="term" value="C:plasma membrane"/>
    <property type="evidence" value="ECO:0007669"/>
    <property type="project" value="UniProtKB-SubCell"/>
</dbReference>
<evidence type="ECO:0000256" key="7">
    <source>
        <dbReference type="SAM" id="Phobius"/>
    </source>
</evidence>
<dbReference type="InterPro" id="IPR000326">
    <property type="entry name" value="PAP2/HPO"/>
</dbReference>
<keyword evidence="3 7" id="KW-0812">Transmembrane</keyword>
<protein>
    <submittedName>
        <fullName evidence="9">Membrane-associated phospholipid phosphatase</fullName>
    </submittedName>
</protein>
<evidence type="ECO:0000259" key="8">
    <source>
        <dbReference type="SMART" id="SM00014"/>
    </source>
</evidence>
<dbReference type="Gene3D" id="1.20.144.10">
    <property type="entry name" value="Phosphatidic acid phosphatase type 2/haloperoxidase"/>
    <property type="match status" value="1"/>
</dbReference>
<evidence type="ECO:0000256" key="3">
    <source>
        <dbReference type="ARBA" id="ARBA00022692"/>
    </source>
</evidence>
<reference evidence="9 10" key="1">
    <citation type="submission" date="2018-03" db="EMBL/GenBank/DDBJ databases">
        <title>Genomic Encyclopedia of Archaeal and Bacterial Type Strains, Phase II (KMG-II): from individual species to whole genera.</title>
        <authorList>
            <person name="Goeker M."/>
        </authorList>
    </citation>
    <scope>NUCLEOTIDE SEQUENCE [LARGE SCALE GENOMIC DNA]</scope>
    <source>
        <strain evidence="9 10">DSM 18107</strain>
    </source>
</reference>
<keyword evidence="5 7" id="KW-1133">Transmembrane helix</keyword>
<feature type="transmembrane region" description="Helical" evidence="7">
    <location>
        <begin position="82"/>
        <end position="103"/>
    </location>
</feature>
<feature type="transmembrane region" description="Helical" evidence="7">
    <location>
        <begin position="110"/>
        <end position="128"/>
    </location>
</feature>
<dbReference type="Proteomes" id="UP000240978">
    <property type="component" value="Unassembled WGS sequence"/>
</dbReference>
<feature type="transmembrane region" description="Helical" evidence="7">
    <location>
        <begin position="42"/>
        <end position="62"/>
    </location>
</feature>
<proteinExistence type="predicted"/>
<dbReference type="PANTHER" id="PTHR14969:SF62">
    <property type="entry name" value="DECAPRENYLPHOSPHORYL-5-PHOSPHORIBOSE PHOSPHATASE RV3807C-RELATED"/>
    <property type="match status" value="1"/>
</dbReference>
<keyword evidence="4" id="KW-0378">Hydrolase</keyword>
<organism evidence="9 10">
    <name type="scientific">Chitinophaga ginsengisoli</name>
    <dbReference type="NCBI Taxonomy" id="363837"/>
    <lineage>
        <taxon>Bacteria</taxon>
        <taxon>Pseudomonadati</taxon>
        <taxon>Bacteroidota</taxon>
        <taxon>Chitinophagia</taxon>
        <taxon>Chitinophagales</taxon>
        <taxon>Chitinophagaceae</taxon>
        <taxon>Chitinophaga</taxon>
    </lineage>
</organism>
<feature type="domain" description="Phosphatidic acid phosphatase type 2/haloperoxidase" evidence="8">
    <location>
        <begin position="108"/>
        <end position="227"/>
    </location>
</feature>
<dbReference type="SMART" id="SM00014">
    <property type="entry name" value="acidPPc"/>
    <property type="match status" value="1"/>
</dbReference>
<feature type="transmembrane region" description="Helical" evidence="7">
    <location>
        <begin position="212"/>
        <end position="230"/>
    </location>
</feature>
<evidence type="ECO:0000256" key="1">
    <source>
        <dbReference type="ARBA" id="ARBA00004651"/>
    </source>
</evidence>
<evidence type="ECO:0000313" key="10">
    <source>
        <dbReference type="Proteomes" id="UP000240978"/>
    </source>
</evidence>
<name>A0A2P8GQ82_9BACT</name>
<dbReference type="InterPro" id="IPR036938">
    <property type="entry name" value="PAP2/HPO_sf"/>
</dbReference>
<evidence type="ECO:0000256" key="5">
    <source>
        <dbReference type="ARBA" id="ARBA00022989"/>
    </source>
</evidence>
<keyword evidence="6 7" id="KW-0472">Membrane</keyword>
<dbReference type="PANTHER" id="PTHR14969">
    <property type="entry name" value="SPHINGOSINE-1-PHOSPHATE PHOSPHOHYDROLASE"/>
    <property type="match status" value="1"/>
</dbReference>
<evidence type="ECO:0000313" key="9">
    <source>
        <dbReference type="EMBL" id="PSL36129.1"/>
    </source>
</evidence>
<accession>A0A2P8GQ82</accession>
<sequence>MQDYSVPVLTEISENPSAKFRLMGRSQPTAMKTLTTLLGKNASFFLPFLLWIVGGALLQAFFTHEELFLAINHAHAPWADVVMTGITYIGDGITFAIMLAVILALRKYKLFLSAGAILLLVTIIVQVAKHYYNEPRPILYFADTSALVHTVKWVSVHGSCSFPSGHTTTAFAMFTFLTLICGNKFSGFAFLTLALLAAYSRIYLAQHFFVDVYAGSIIGTTSSLVIYTLFHQRRMKSSPEVDAEPVIGLT</sequence>
<comment type="caution">
    <text evidence="9">The sequence shown here is derived from an EMBL/GenBank/DDBJ whole genome shotgun (WGS) entry which is preliminary data.</text>
</comment>
<dbReference type="Pfam" id="PF01569">
    <property type="entry name" value="PAP2"/>
    <property type="match status" value="1"/>
</dbReference>
<dbReference type="SUPFAM" id="SSF48317">
    <property type="entry name" value="Acid phosphatase/Vanadium-dependent haloperoxidase"/>
    <property type="match status" value="1"/>
</dbReference>
<dbReference type="GO" id="GO:0016787">
    <property type="term" value="F:hydrolase activity"/>
    <property type="evidence" value="ECO:0007669"/>
    <property type="project" value="UniProtKB-KW"/>
</dbReference>
<gene>
    <name evidence="9" type="ORF">CLV42_101898</name>
</gene>
<keyword evidence="10" id="KW-1185">Reference proteome</keyword>
<dbReference type="EMBL" id="PYGK01000001">
    <property type="protein sequence ID" value="PSL36129.1"/>
    <property type="molecule type" value="Genomic_DNA"/>
</dbReference>
<dbReference type="AlphaFoldDB" id="A0A2P8GQ82"/>
<evidence type="ECO:0000256" key="4">
    <source>
        <dbReference type="ARBA" id="ARBA00022801"/>
    </source>
</evidence>
<comment type="subcellular location">
    <subcellularLocation>
        <location evidence="1">Cell membrane</location>
        <topology evidence="1">Multi-pass membrane protein</topology>
    </subcellularLocation>
</comment>